<dbReference type="PANTHER" id="PTHR39161:SF1">
    <property type="entry name" value="ADAPTER PROTEIN MECA 1"/>
    <property type="match status" value="1"/>
</dbReference>
<dbReference type="InterPro" id="IPR008681">
    <property type="entry name" value="Neg-reg_MecA"/>
</dbReference>
<comment type="similarity">
    <text evidence="1">Belongs to the MecA family.</text>
</comment>
<organism evidence="2 3">
    <name type="scientific">Ligilactobacillus acidipiscis DSM 15836</name>
    <dbReference type="NCBI Taxonomy" id="1423716"/>
    <lineage>
        <taxon>Bacteria</taxon>
        <taxon>Bacillati</taxon>
        <taxon>Bacillota</taxon>
        <taxon>Bacilli</taxon>
        <taxon>Lactobacillales</taxon>
        <taxon>Lactobacillaceae</taxon>
        <taxon>Ligilactobacillus</taxon>
    </lineage>
</organism>
<reference evidence="2 3" key="1">
    <citation type="journal article" date="2015" name="Genome Announc.">
        <title>Expanding the biotechnology potential of lactobacilli through comparative genomics of 213 strains and associated genera.</title>
        <authorList>
            <person name="Sun Z."/>
            <person name="Harris H.M."/>
            <person name="McCann A."/>
            <person name="Guo C."/>
            <person name="Argimon S."/>
            <person name="Zhang W."/>
            <person name="Yang X."/>
            <person name="Jeffery I.B."/>
            <person name="Cooney J.C."/>
            <person name="Kagawa T.F."/>
            <person name="Liu W."/>
            <person name="Song Y."/>
            <person name="Salvetti E."/>
            <person name="Wrobel A."/>
            <person name="Rasinkangas P."/>
            <person name="Parkhill J."/>
            <person name="Rea M.C."/>
            <person name="O'Sullivan O."/>
            <person name="Ritari J."/>
            <person name="Douillard F.P."/>
            <person name="Paul Ross R."/>
            <person name="Yang R."/>
            <person name="Briner A.E."/>
            <person name="Felis G.E."/>
            <person name="de Vos W.M."/>
            <person name="Barrangou R."/>
            <person name="Klaenhammer T.R."/>
            <person name="Caufield P.W."/>
            <person name="Cui Y."/>
            <person name="Zhang H."/>
            <person name="O'Toole P.W."/>
        </authorList>
    </citation>
    <scope>NUCLEOTIDE SEQUENCE [LARGE SCALE GENOMIC DNA]</scope>
    <source>
        <strain evidence="2 3">DSM 15836</strain>
    </source>
</reference>
<dbReference type="EMBL" id="AZFI01000118">
    <property type="protein sequence ID" value="KRM25843.1"/>
    <property type="molecule type" value="Genomic_DNA"/>
</dbReference>
<dbReference type="PANTHER" id="PTHR39161">
    <property type="entry name" value="ADAPTER PROTEIN MECA"/>
    <property type="match status" value="1"/>
</dbReference>
<gene>
    <name evidence="2" type="ORF">FC65_GL000238</name>
</gene>
<keyword evidence="3" id="KW-1185">Reference proteome</keyword>
<dbReference type="Pfam" id="PF05389">
    <property type="entry name" value="MecA"/>
    <property type="match status" value="1"/>
</dbReference>
<dbReference type="InterPro" id="IPR038471">
    <property type="entry name" value="MecA_C_sf"/>
</dbReference>
<proteinExistence type="inferred from homology"/>
<name>A0ABR5PIN1_9LACO</name>
<comment type="caution">
    <text evidence="2">The sequence shown here is derived from an EMBL/GenBank/DDBJ whole genome shotgun (WGS) entry which is preliminary data.</text>
</comment>
<accession>A0ABR5PIN1</accession>
<dbReference type="Proteomes" id="UP000051217">
    <property type="component" value="Unassembled WGS sequence"/>
</dbReference>
<sequence>MGRPQMEMEKINDNTIRVLLENQDLADRGVTVLDLLGSQSEIESFFYSILDEVDVDHEFRNIDAVTFQVLPNRNGLELFISKVDPNNMDKMPYNPANDHTNDASTDEIKKTLDQLNMNGFGVNDDVADYIQNHISNYRDERKTKIQASDDQQQHDDQLTIKHYVVGFSDFEDFIELVKTVGDSDVTASLYMYKSQYYLDLAFDTHEVSVERIKDFMSNMYEYGQTVTFGSALLRERGHVIVENNAFHWALSYFK</sequence>
<evidence type="ECO:0000256" key="1">
    <source>
        <dbReference type="ARBA" id="ARBA00005397"/>
    </source>
</evidence>
<evidence type="ECO:0000313" key="3">
    <source>
        <dbReference type="Proteomes" id="UP000051217"/>
    </source>
</evidence>
<dbReference type="Gene3D" id="3.30.70.1950">
    <property type="match status" value="1"/>
</dbReference>
<dbReference type="PIRSF" id="PIRSF029008">
    <property type="entry name" value="MecA"/>
    <property type="match status" value="1"/>
</dbReference>
<evidence type="ECO:0000313" key="2">
    <source>
        <dbReference type="EMBL" id="KRM25843.1"/>
    </source>
</evidence>
<protein>
    <submittedName>
        <fullName evidence="2">Adaptor protein</fullName>
    </submittedName>
</protein>